<evidence type="ECO:0000259" key="2">
    <source>
        <dbReference type="Pfam" id="PF14021"/>
    </source>
</evidence>
<organism evidence="3 4">
    <name type="scientific">Claviceps pusilla</name>
    <dbReference type="NCBI Taxonomy" id="123648"/>
    <lineage>
        <taxon>Eukaryota</taxon>
        <taxon>Fungi</taxon>
        <taxon>Dikarya</taxon>
        <taxon>Ascomycota</taxon>
        <taxon>Pezizomycotina</taxon>
        <taxon>Sordariomycetes</taxon>
        <taxon>Hypocreomycetidae</taxon>
        <taxon>Hypocreales</taxon>
        <taxon>Clavicipitaceae</taxon>
        <taxon>Claviceps</taxon>
    </lineage>
</organism>
<feature type="chain" id="PRO_5040322335" description="TNT domain-containing protein" evidence="1">
    <location>
        <begin position="20"/>
        <end position="247"/>
    </location>
</feature>
<gene>
    <name evidence="3" type="ORF">E4U43_002278</name>
</gene>
<dbReference type="InterPro" id="IPR025331">
    <property type="entry name" value="TNT"/>
</dbReference>
<comment type="caution">
    <text evidence="3">The sequence shown here is derived from an EMBL/GenBank/DDBJ whole genome shotgun (WGS) entry which is preliminary data.</text>
</comment>
<name>A0A9P7N6V5_9HYPO</name>
<feature type="signal peptide" evidence="1">
    <location>
        <begin position="1"/>
        <end position="19"/>
    </location>
</feature>
<proteinExistence type="predicted"/>
<dbReference type="GO" id="GO:0050135">
    <property type="term" value="F:NADP+ nucleosidase activity"/>
    <property type="evidence" value="ECO:0007669"/>
    <property type="project" value="InterPro"/>
</dbReference>
<dbReference type="EMBL" id="SRPW01001788">
    <property type="protein sequence ID" value="KAG5999104.1"/>
    <property type="molecule type" value="Genomic_DNA"/>
</dbReference>
<evidence type="ECO:0000313" key="4">
    <source>
        <dbReference type="Proteomes" id="UP000748025"/>
    </source>
</evidence>
<dbReference type="AlphaFoldDB" id="A0A9P7N6V5"/>
<dbReference type="OrthoDB" id="2923349at2759"/>
<accession>A0A9P7N6V5</accession>
<reference evidence="3" key="1">
    <citation type="journal article" date="2020" name="bioRxiv">
        <title>Whole genome comparisons of ergot fungi reveals the divergence and evolution of species within the genus Claviceps are the result of varying mechanisms driving genome evolution and host range expansion.</title>
        <authorList>
            <person name="Wyka S.A."/>
            <person name="Mondo S.J."/>
            <person name="Liu M."/>
            <person name="Dettman J."/>
            <person name="Nalam V."/>
            <person name="Broders K.D."/>
        </authorList>
    </citation>
    <scope>NUCLEOTIDE SEQUENCE</scope>
    <source>
        <strain evidence="3">CCC 602</strain>
    </source>
</reference>
<keyword evidence="4" id="KW-1185">Reference proteome</keyword>
<dbReference type="InterPro" id="IPR053024">
    <property type="entry name" value="Fungal_surface_NADase"/>
</dbReference>
<sequence length="247" mass="26818">MKLPLLVIHLSLWALTARAASLPTQAAQCDCTGTTPDSPPTEELCGDSRLGPIDVKTSSVINSLTRTWHRLGGLCPSKWLKKWTNQTGRFEYPPQDGFQLDANQHAIKQEAVLCPGTLIDRFGGEGGSYLSPAGMPYETRSIPPRNLVTGKGRFLTQAYSPPFNYNVYMVMKELFVTAGCIAPWFEQPGLGIQYLIQGNVSDAIEHGFLRKVEPQAIAAVPRDACPAPRAKCKPSVLKCPGFSVGGS</sequence>
<keyword evidence="1" id="KW-0732">Signal</keyword>
<evidence type="ECO:0000313" key="3">
    <source>
        <dbReference type="EMBL" id="KAG5999104.1"/>
    </source>
</evidence>
<dbReference type="PANTHER" id="PTHR42059:SF1">
    <property type="entry name" value="TNT DOMAIN-CONTAINING PROTEIN"/>
    <property type="match status" value="1"/>
</dbReference>
<evidence type="ECO:0000256" key="1">
    <source>
        <dbReference type="SAM" id="SignalP"/>
    </source>
</evidence>
<dbReference type="Pfam" id="PF14021">
    <property type="entry name" value="TNT"/>
    <property type="match status" value="1"/>
</dbReference>
<protein>
    <recommendedName>
        <fullName evidence="2">TNT domain-containing protein</fullName>
    </recommendedName>
</protein>
<dbReference type="PANTHER" id="PTHR42059">
    <property type="entry name" value="TNT DOMAIN-CONTAINING PROTEIN"/>
    <property type="match status" value="1"/>
</dbReference>
<feature type="domain" description="TNT" evidence="2">
    <location>
        <begin position="113"/>
        <end position="212"/>
    </location>
</feature>
<dbReference type="Proteomes" id="UP000748025">
    <property type="component" value="Unassembled WGS sequence"/>
</dbReference>